<dbReference type="AlphaFoldDB" id="A0A1D3JXZ4"/>
<dbReference type="Proteomes" id="UP000245431">
    <property type="component" value="Chromosome PVE_r1"/>
</dbReference>
<evidence type="ECO:0000313" key="2">
    <source>
        <dbReference type="Proteomes" id="UP000245431"/>
    </source>
</evidence>
<protein>
    <submittedName>
        <fullName evidence="1">Uncharacterized protein</fullName>
    </submittedName>
</protein>
<accession>A0A1D3JXZ4</accession>
<gene>
    <name evidence="1" type="ORF">PVE_R1G3051</name>
</gene>
<organism evidence="1 2">
    <name type="scientific">Pseudomonas veronii 1YdBTEX2</name>
    <dbReference type="NCBI Taxonomy" id="1295141"/>
    <lineage>
        <taxon>Bacteria</taxon>
        <taxon>Pseudomonadati</taxon>
        <taxon>Pseudomonadota</taxon>
        <taxon>Gammaproteobacteria</taxon>
        <taxon>Pseudomonadales</taxon>
        <taxon>Pseudomonadaceae</taxon>
        <taxon>Pseudomonas</taxon>
    </lineage>
</organism>
<dbReference type="EMBL" id="LT599583">
    <property type="protein sequence ID" value="SBW80934.1"/>
    <property type="molecule type" value="Genomic_DNA"/>
</dbReference>
<dbReference type="RefSeq" id="WP_017849130.1">
    <property type="nucleotide sequence ID" value="NZ_AOUH01000038.1"/>
</dbReference>
<reference evidence="2" key="1">
    <citation type="submission" date="2016-07" db="EMBL/GenBank/DDBJ databases">
        <authorList>
            <person name="Florea S."/>
            <person name="Webb J.S."/>
            <person name="Jaromczyk J."/>
            <person name="Schardl C.L."/>
        </authorList>
    </citation>
    <scope>NUCLEOTIDE SEQUENCE [LARGE SCALE GENOMIC DNA]</scope>
    <source>
        <strain evidence="2">1YdBTEX2</strain>
    </source>
</reference>
<sequence length="312" mass="33976">MSKFQSVQDWCTTFIKNHWGKLLSLVGTALVAVGGWAATNLQEEIKSALNLQDATVTISTTTPKVELNKKIDIEAHVDSVGLSSLSPGILTIDVDHDLVSVRPKATVKIKAISGTDAVENMPEIKVIKDPSGRVKISALYVSGGLRVKSNELWIEVIPPTRLVHPHFDVSDTGRVNLSGDWTIEVGGIPGKMTLVQAPDNNITGTYVIPGGKWPHGKIVGFKDGKTFRVRFSVPGRDSTETIRVAGFFEIQSSNGDFIELTGCAYHLRTSNSVYGSVGVEGLDCTKSVQYDQWKVLQTATFYASSPFDKQER</sequence>
<proteinExistence type="predicted"/>
<name>A0A1D3JXZ4_PSEVE</name>
<evidence type="ECO:0000313" key="1">
    <source>
        <dbReference type="EMBL" id="SBW80934.1"/>
    </source>
</evidence>